<evidence type="ECO:0000256" key="7">
    <source>
        <dbReference type="ARBA" id="ARBA00023065"/>
    </source>
</evidence>
<evidence type="ECO:0000256" key="9">
    <source>
        <dbReference type="ARBA" id="ARBA00023310"/>
    </source>
</evidence>
<comment type="subcellular location">
    <subcellularLocation>
        <location evidence="13">Cell membrane</location>
        <topology evidence="13">Single-pass membrane protein</topology>
    </subcellularLocation>
    <subcellularLocation>
        <location evidence="12">Endomembrane system</location>
        <topology evidence="12">Single-pass membrane protein</topology>
    </subcellularLocation>
</comment>
<keyword evidence="6 13" id="KW-1133">Transmembrane helix</keyword>
<feature type="transmembrane region" description="Helical" evidence="13">
    <location>
        <begin position="41"/>
        <end position="61"/>
    </location>
</feature>
<accession>A0ABX9A4E3</accession>
<keyword evidence="3 13" id="KW-0138">CF(0)</keyword>
<protein>
    <recommendedName>
        <fullName evidence="13">ATP synthase subunit b</fullName>
    </recommendedName>
    <alternativeName>
        <fullName evidence="13">ATP synthase F(0) sector subunit b</fullName>
    </alternativeName>
    <alternativeName>
        <fullName evidence="13">ATPase subunit I</fullName>
    </alternativeName>
    <alternativeName>
        <fullName evidence="13">F-type ATPase subunit b</fullName>
        <shortName evidence="13">F-ATPase subunit b</shortName>
    </alternativeName>
</protein>
<evidence type="ECO:0000256" key="1">
    <source>
        <dbReference type="ARBA" id="ARBA00005513"/>
    </source>
</evidence>
<gene>
    <name evidence="13" type="primary">atpF</name>
    <name evidence="16" type="ORF">K3136_00295</name>
</gene>
<evidence type="ECO:0000256" key="6">
    <source>
        <dbReference type="ARBA" id="ARBA00022989"/>
    </source>
</evidence>
<comment type="function">
    <text evidence="10 13">F(1)F(0) ATP synthase produces ATP from ADP in the presence of a proton or sodium gradient. F-type ATPases consist of two structural domains, F(1) containing the extramembraneous catalytic core and F(0) containing the membrane proton channel, linked together by a central stalk and a peripheral stalk. During catalysis, ATP synthesis in the catalytic domain of F(1) is coupled via a rotary mechanism of the central stalk subunits to proton translocation.</text>
</comment>
<keyword evidence="8 13" id="KW-0472">Membrane</keyword>
<keyword evidence="4 13" id="KW-0812">Transmembrane</keyword>
<comment type="subunit">
    <text evidence="13">F-type ATPases have 2 components, F(1) - the catalytic core - and F(0) - the membrane proton channel. F(1) has five subunits: alpha(3), beta(3), gamma(1), delta(1), epsilon(1). F(0) has three main subunits: a(1), b(2) and c(10-14). The alpha and beta chains form an alternating ring which encloses part of the gamma chain. F(1) is attached to F(0) by a central stalk formed by the gamma and epsilon chains, while a peripheral stalk is formed by the delta and b chains.</text>
</comment>
<evidence type="ECO:0000256" key="11">
    <source>
        <dbReference type="ARBA" id="ARBA00025614"/>
    </source>
</evidence>
<proteinExistence type="inferred from homology"/>
<evidence type="ECO:0000256" key="10">
    <source>
        <dbReference type="ARBA" id="ARBA00025198"/>
    </source>
</evidence>
<evidence type="ECO:0000256" key="12">
    <source>
        <dbReference type="ARBA" id="ARBA00037847"/>
    </source>
</evidence>
<comment type="function">
    <text evidence="11">Component of the F(0) channel, it forms part of the peripheral stalk, linking F(1) to F(0). The b'-subunit is a diverged and duplicated form of b found in plants and photosynthetic bacteria.</text>
</comment>
<keyword evidence="7 13" id="KW-0406">Ion transport</keyword>
<evidence type="ECO:0000256" key="8">
    <source>
        <dbReference type="ARBA" id="ARBA00023136"/>
    </source>
</evidence>
<keyword evidence="5 13" id="KW-0375">Hydrogen ion transport</keyword>
<reference evidence="16 17" key="1">
    <citation type="submission" date="2021-08" db="EMBL/GenBank/DDBJ databases">
        <title>Comparative Genomics Analysis of the Genus Qipengyuania Reveals Extensive Genetic Diversity and Metabolic Versatility, Including the Description of Fifteen Novel Species.</title>
        <authorList>
            <person name="Liu Y."/>
        </authorList>
    </citation>
    <scope>NUCLEOTIDE SEQUENCE [LARGE SCALE GENOMIC DNA]</scope>
    <source>
        <strain evidence="16 17">1NDH1</strain>
    </source>
</reference>
<sequence>MANPANTDQMPEVFTTEAPEASTEIDAGAGKHVEPELWGLAPFQVVSVSMFVLLVLAIFGAKVHKTIAGGLDSKIAAIKEQLEEAKQLRAEAEVLRKEYADKIAGAEKDAEAMLENAQVEADAILEKAEADSKAMVERRKRMAEDKIAAAEREAVEDVRNRAVAAATGASRKLIAEKHDAEADKALADKLIAGI</sequence>
<evidence type="ECO:0000256" key="5">
    <source>
        <dbReference type="ARBA" id="ARBA00022781"/>
    </source>
</evidence>
<keyword evidence="15" id="KW-0175">Coiled coil</keyword>
<name>A0ABX9A4E3_9SPHN</name>
<dbReference type="PANTHER" id="PTHR33445">
    <property type="entry name" value="ATP SYNTHASE SUBUNIT B', CHLOROPLASTIC"/>
    <property type="match status" value="1"/>
</dbReference>
<evidence type="ECO:0000256" key="15">
    <source>
        <dbReference type="SAM" id="Coils"/>
    </source>
</evidence>
<dbReference type="PANTHER" id="PTHR33445:SF1">
    <property type="entry name" value="ATP SYNTHASE SUBUNIT B"/>
    <property type="match status" value="1"/>
</dbReference>
<dbReference type="InterPro" id="IPR002146">
    <property type="entry name" value="ATP_synth_b/b'su_bac/chlpt"/>
</dbReference>
<feature type="coiled-coil region" evidence="15">
    <location>
        <begin position="68"/>
        <end position="160"/>
    </location>
</feature>
<dbReference type="InterPro" id="IPR050059">
    <property type="entry name" value="ATP_synthase_B_chain"/>
</dbReference>
<dbReference type="Pfam" id="PF00430">
    <property type="entry name" value="ATP-synt_B"/>
    <property type="match status" value="1"/>
</dbReference>
<evidence type="ECO:0000256" key="3">
    <source>
        <dbReference type="ARBA" id="ARBA00022547"/>
    </source>
</evidence>
<dbReference type="EMBL" id="CP081294">
    <property type="protein sequence ID" value="QZD95209.1"/>
    <property type="molecule type" value="Genomic_DNA"/>
</dbReference>
<evidence type="ECO:0000256" key="2">
    <source>
        <dbReference type="ARBA" id="ARBA00022448"/>
    </source>
</evidence>
<evidence type="ECO:0000256" key="13">
    <source>
        <dbReference type="HAMAP-Rule" id="MF_01398"/>
    </source>
</evidence>
<evidence type="ECO:0000256" key="14">
    <source>
        <dbReference type="RuleBase" id="RU003848"/>
    </source>
</evidence>
<keyword evidence="9 13" id="KW-0066">ATP synthesis</keyword>
<evidence type="ECO:0000313" key="16">
    <source>
        <dbReference type="EMBL" id="QZD95209.1"/>
    </source>
</evidence>
<evidence type="ECO:0000256" key="4">
    <source>
        <dbReference type="ARBA" id="ARBA00022692"/>
    </source>
</evidence>
<keyword evidence="17" id="KW-1185">Reference proteome</keyword>
<dbReference type="HAMAP" id="MF_01398">
    <property type="entry name" value="ATP_synth_b_bprime"/>
    <property type="match status" value="1"/>
</dbReference>
<dbReference type="Proteomes" id="UP000824321">
    <property type="component" value="Chromosome"/>
</dbReference>
<comment type="similarity">
    <text evidence="1 13 14">Belongs to the ATPase B chain family.</text>
</comment>
<keyword evidence="2 13" id="KW-0813">Transport</keyword>
<dbReference type="RefSeq" id="WP_221430950.1">
    <property type="nucleotide sequence ID" value="NZ_CP081294.1"/>
</dbReference>
<dbReference type="CDD" id="cd06503">
    <property type="entry name" value="ATP-synt_Fo_b"/>
    <property type="match status" value="1"/>
</dbReference>
<keyword evidence="13" id="KW-1003">Cell membrane</keyword>
<organism evidence="16 17">
    <name type="scientific">Qipengyuania gelatinilytica</name>
    <dbReference type="NCBI Taxonomy" id="2867231"/>
    <lineage>
        <taxon>Bacteria</taxon>
        <taxon>Pseudomonadati</taxon>
        <taxon>Pseudomonadota</taxon>
        <taxon>Alphaproteobacteria</taxon>
        <taxon>Sphingomonadales</taxon>
        <taxon>Erythrobacteraceae</taxon>
        <taxon>Qipengyuania</taxon>
    </lineage>
</organism>
<evidence type="ECO:0000313" key="17">
    <source>
        <dbReference type="Proteomes" id="UP000824321"/>
    </source>
</evidence>